<dbReference type="RefSeq" id="WP_058183396.1">
    <property type="nucleotide sequence ID" value="NZ_LMTZ01000037.1"/>
</dbReference>
<dbReference type="EMBL" id="LMTZ01000037">
    <property type="protein sequence ID" value="KST69009.1"/>
    <property type="molecule type" value="Genomic_DNA"/>
</dbReference>
<proteinExistence type="predicted"/>
<accession>A0A0V7ZX85</accession>
<dbReference type="Proteomes" id="UP000053372">
    <property type="component" value="Unassembled WGS sequence"/>
</dbReference>
<comment type="caution">
    <text evidence="1">The sequence shown here is derived from an EMBL/GenBank/DDBJ whole genome shotgun (WGS) entry which is preliminary data.</text>
</comment>
<dbReference type="AlphaFoldDB" id="A0A0V7ZX85"/>
<dbReference type="OrthoDB" id="479307at2"/>
<organism evidence="1 2">
    <name type="scientific">Mastigocoleus testarum BC008</name>
    <dbReference type="NCBI Taxonomy" id="371196"/>
    <lineage>
        <taxon>Bacteria</taxon>
        <taxon>Bacillati</taxon>
        <taxon>Cyanobacteriota</taxon>
        <taxon>Cyanophyceae</taxon>
        <taxon>Nostocales</taxon>
        <taxon>Hapalosiphonaceae</taxon>
        <taxon>Mastigocoleus</taxon>
    </lineage>
</organism>
<name>A0A0V7ZX85_9CYAN</name>
<evidence type="ECO:0008006" key="3">
    <source>
        <dbReference type="Google" id="ProtNLM"/>
    </source>
</evidence>
<evidence type="ECO:0000313" key="1">
    <source>
        <dbReference type="EMBL" id="KST69009.1"/>
    </source>
</evidence>
<dbReference type="PROSITE" id="PS51257">
    <property type="entry name" value="PROKAR_LIPOPROTEIN"/>
    <property type="match status" value="1"/>
</dbReference>
<reference evidence="1 2" key="1">
    <citation type="journal article" date="2015" name="Genome Announc.">
        <title>Draft Genome of the Euendolithic (true boring) Cyanobacterium Mastigocoleus testarum strain BC008.</title>
        <authorList>
            <person name="Guida B.S."/>
            <person name="Garcia-Pichel F."/>
        </authorList>
    </citation>
    <scope>NUCLEOTIDE SEQUENCE [LARGE SCALE GENOMIC DNA]</scope>
    <source>
        <strain evidence="1 2">BC008</strain>
    </source>
</reference>
<gene>
    <name evidence="1" type="ORF">BC008_02785</name>
</gene>
<keyword evidence="2" id="KW-1185">Reference proteome</keyword>
<sequence>MRSQILLILIPISFIISSCRNEDLKMARSFSTLSKELRSANETISADIYVSCTRSATWEAVITAASRQNMREQLIICDRLYRPNSQNTKIAGSVLVKYVAAIGDLASNNSNSFTPQLANLSEALANLDINGNKISDNAREAGFQIADFITNLIFKDFRRRNLKLAVICTDQDIQKYSTNLSSFIDSSYVNYSLNREIAQIHEHFGFYIGDVNKRLRKISDRENNLQNLKILQEQQTLLEEKERAEINKVIERKKKGSAYVAAIRFTADFHHKLKYIFNKNQEELSSKQIQKCNKYRSRNQKKISLQKTNQEDESWDLEISNSELKQVKKATNEYIDKITPLFEEIQD</sequence>
<evidence type="ECO:0000313" key="2">
    <source>
        <dbReference type="Proteomes" id="UP000053372"/>
    </source>
</evidence>
<protein>
    <recommendedName>
        <fullName evidence="3">Lipoprotein</fullName>
    </recommendedName>
</protein>